<keyword evidence="6" id="KW-0694">RNA-binding</keyword>
<evidence type="ECO:0000259" key="8">
    <source>
        <dbReference type="SMART" id="SM00739"/>
    </source>
</evidence>
<dbReference type="InterPro" id="IPR041988">
    <property type="entry name" value="Ribosomal_uL24_KOW"/>
</dbReference>
<dbReference type="GO" id="GO:0019843">
    <property type="term" value="F:rRNA binding"/>
    <property type="evidence" value="ECO:0007669"/>
    <property type="project" value="UniProtKB-UniRule"/>
</dbReference>
<dbReference type="CDD" id="cd06089">
    <property type="entry name" value="KOW_RPL26"/>
    <property type="match status" value="1"/>
</dbReference>
<dbReference type="PROSITE" id="PS01108">
    <property type="entry name" value="RIBOSOMAL_L24"/>
    <property type="match status" value="1"/>
</dbReference>
<comment type="subunit">
    <text evidence="6">Part of the 50S ribosomal subunit.</text>
</comment>
<evidence type="ECO:0000256" key="5">
    <source>
        <dbReference type="ARBA" id="ARBA00035282"/>
    </source>
</evidence>
<comment type="function">
    <text evidence="1 6">One of two assembly initiator proteins, it binds directly to the 5'-end of the 23S rRNA, where it nucleates assembly of the 50S subunit.</text>
</comment>
<sequence length="79" mass="9159">MIQNNKIKFKIGDKIIIIAGKYKKQNGKIIKIIKKKNSVIIENINLKIKHNKPKKTEDKGEITKVESYIHISNIKNLSF</sequence>
<evidence type="ECO:0000256" key="4">
    <source>
        <dbReference type="ARBA" id="ARBA00023274"/>
    </source>
</evidence>
<keyword evidence="4 6" id="KW-0687">Ribonucleoprotein</keyword>
<accession>A0A1Z1M8P0</accession>
<dbReference type="Gene3D" id="2.30.30.30">
    <property type="match status" value="1"/>
</dbReference>
<evidence type="ECO:0000256" key="3">
    <source>
        <dbReference type="ARBA" id="ARBA00022980"/>
    </source>
</evidence>
<dbReference type="InterPro" id="IPR003256">
    <property type="entry name" value="Ribosomal_uL24"/>
</dbReference>
<dbReference type="InterPro" id="IPR005824">
    <property type="entry name" value="KOW"/>
</dbReference>
<dbReference type="AlphaFoldDB" id="A0A1Z1M8P0"/>
<dbReference type="InterPro" id="IPR014722">
    <property type="entry name" value="Rib_uL2_dom2"/>
</dbReference>
<comment type="subcellular location">
    <subcellularLocation>
        <location evidence="6">Plastid</location>
        <location evidence="6">Chloroplast</location>
    </subcellularLocation>
</comment>
<keyword evidence="3 6" id="KW-0689">Ribosomal protein</keyword>
<reference evidence="9" key="1">
    <citation type="journal article" date="2017" name="J. Phycol.">
        <title>Analysis of chloroplast genomes and a supermatrix inform reclassification of the Rhodomelaceae (Rhodophyta).</title>
        <authorList>
            <person name="Diaz-Tapia P."/>
            <person name="Maggs C.A."/>
            <person name="West J.A."/>
            <person name="Verbruggen H."/>
        </authorList>
    </citation>
    <scope>NUCLEOTIDE SEQUENCE</scope>
    <source>
        <strain evidence="9">JW4523</strain>
    </source>
</reference>
<feature type="domain" description="KOW" evidence="8">
    <location>
        <begin position="8"/>
        <end position="35"/>
    </location>
</feature>
<dbReference type="EMBL" id="MF101422">
    <property type="protein sequence ID" value="ARW62330.1"/>
    <property type="molecule type" value="Genomic_DNA"/>
</dbReference>
<dbReference type="SMART" id="SM00739">
    <property type="entry name" value="KOW"/>
    <property type="match status" value="1"/>
</dbReference>
<evidence type="ECO:0000256" key="2">
    <source>
        <dbReference type="ARBA" id="ARBA00010618"/>
    </source>
</evidence>
<evidence type="ECO:0000256" key="1">
    <source>
        <dbReference type="ARBA" id="ARBA00004072"/>
    </source>
</evidence>
<dbReference type="Pfam" id="PF17136">
    <property type="entry name" value="ribosomal_L24"/>
    <property type="match status" value="1"/>
</dbReference>
<dbReference type="RefSeq" id="YP_009393768.1">
    <property type="nucleotide sequence ID" value="NC_035269.1"/>
</dbReference>
<dbReference type="NCBIfam" id="TIGR01079">
    <property type="entry name" value="rplX_bact"/>
    <property type="match status" value="1"/>
</dbReference>
<dbReference type="GO" id="GO:0006412">
    <property type="term" value="P:translation"/>
    <property type="evidence" value="ECO:0007669"/>
    <property type="project" value="UniProtKB-UniRule"/>
</dbReference>
<keyword evidence="9" id="KW-0150">Chloroplast</keyword>
<dbReference type="GeneID" id="33355514"/>
<dbReference type="HAMAP" id="MF_01326_B">
    <property type="entry name" value="Ribosomal_uL24_B"/>
    <property type="match status" value="1"/>
</dbReference>
<proteinExistence type="inferred from homology"/>
<geneLocation type="chloroplast" evidence="9"/>
<gene>
    <name evidence="6 9" type="primary">rpl24</name>
</gene>
<dbReference type="GO" id="GO:0009507">
    <property type="term" value="C:chloroplast"/>
    <property type="evidence" value="ECO:0007669"/>
    <property type="project" value="UniProtKB-SubCell"/>
</dbReference>
<name>A0A1Z1M8P0_9FLOR</name>
<dbReference type="InterPro" id="IPR057264">
    <property type="entry name" value="Ribosomal_uL24_C"/>
</dbReference>
<dbReference type="GO" id="GO:1990904">
    <property type="term" value="C:ribonucleoprotein complex"/>
    <property type="evidence" value="ECO:0007669"/>
    <property type="project" value="UniProtKB-KW"/>
</dbReference>
<dbReference type="Pfam" id="PF00467">
    <property type="entry name" value="KOW"/>
    <property type="match status" value="1"/>
</dbReference>
<dbReference type="InterPro" id="IPR008991">
    <property type="entry name" value="Translation_prot_SH3-like_sf"/>
</dbReference>
<keyword evidence="6" id="KW-0699">rRNA-binding</keyword>
<evidence type="ECO:0000256" key="7">
    <source>
        <dbReference type="RuleBase" id="RU003477"/>
    </source>
</evidence>
<evidence type="ECO:0000313" key="9">
    <source>
        <dbReference type="EMBL" id="ARW62330.1"/>
    </source>
</evidence>
<dbReference type="GO" id="GO:0003735">
    <property type="term" value="F:structural constituent of ribosome"/>
    <property type="evidence" value="ECO:0007669"/>
    <property type="project" value="InterPro"/>
</dbReference>
<dbReference type="SUPFAM" id="SSF50104">
    <property type="entry name" value="Translation proteins SH3-like domain"/>
    <property type="match status" value="1"/>
</dbReference>
<dbReference type="InterPro" id="IPR005825">
    <property type="entry name" value="Ribosomal_uL24_CS"/>
</dbReference>
<organism evidence="9">
    <name type="scientific">Caloglossa beccarii</name>
    <dbReference type="NCBI Taxonomy" id="131038"/>
    <lineage>
        <taxon>Eukaryota</taxon>
        <taxon>Rhodophyta</taxon>
        <taxon>Florideophyceae</taxon>
        <taxon>Rhodymeniophycidae</taxon>
        <taxon>Ceramiales</taxon>
        <taxon>Delesseriaceae</taxon>
        <taxon>Caloglossa</taxon>
    </lineage>
</organism>
<evidence type="ECO:0000256" key="6">
    <source>
        <dbReference type="HAMAP-Rule" id="MF_01326"/>
    </source>
</evidence>
<protein>
    <recommendedName>
        <fullName evidence="5 6">Large ribosomal subunit protein uL24c</fullName>
    </recommendedName>
</protein>
<comment type="similarity">
    <text evidence="2 6 7">Belongs to the universal ribosomal protein uL24 family.</text>
</comment>
<keyword evidence="9" id="KW-0934">Plastid</keyword>
<dbReference type="PANTHER" id="PTHR12903">
    <property type="entry name" value="MITOCHONDRIAL RIBOSOMAL PROTEIN L24"/>
    <property type="match status" value="1"/>
</dbReference>
<dbReference type="GO" id="GO:0005840">
    <property type="term" value="C:ribosome"/>
    <property type="evidence" value="ECO:0007669"/>
    <property type="project" value="UniProtKB-KW"/>
</dbReference>